<dbReference type="GO" id="GO:0005304">
    <property type="term" value="F:L-valine transmembrane transporter activity"/>
    <property type="evidence" value="ECO:0007669"/>
    <property type="project" value="TreeGrafter"/>
</dbReference>
<dbReference type="GO" id="GO:0015190">
    <property type="term" value="F:L-leucine transmembrane transporter activity"/>
    <property type="evidence" value="ECO:0007669"/>
    <property type="project" value="TreeGrafter"/>
</dbReference>
<reference evidence="10 11" key="1">
    <citation type="journal article" date="2015" name="Int. J. Syst. Evol. Microbiol.">
        <title>Hyunsoonleella pacifica sp. nov., isolated from seawater of South Pacific Gyre.</title>
        <authorList>
            <person name="Gao X."/>
            <person name="Zhang Z."/>
            <person name="Dai X."/>
            <person name="Zhang X.H."/>
        </authorList>
    </citation>
    <scope>NUCLEOTIDE SEQUENCE [LARGE SCALE GENOMIC DNA]</scope>
    <source>
        <strain evidence="10 11">SW033</strain>
    </source>
</reference>
<evidence type="ECO:0000256" key="6">
    <source>
        <dbReference type="ARBA" id="ARBA00022970"/>
    </source>
</evidence>
<feature type="transmembrane region" description="Helical" evidence="9">
    <location>
        <begin position="38"/>
        <end position="58"/>
    </location>
</feature>
<feature type="transmembrane region" description="Helical" evidence="9">
    <location>
        <begin position="368"/>
        <end position="388"/>
    </location>
</feature>
<keyword evidence="6" id="KW-0029">Amino-acid transport</keyword>
<keyword evidence="5 9" id="KW-0812">Transmembrane</keyword>
<evidence type="ECO:0000256" key="1">
    <source>
        <dbReference type="ARBA" id="ARBA00004651"/>
    </source>
</evidence>
<comment type="caution">
    <text evidence="10">The sequence shown here is derived from an EMBL/GenBank/DDBJ whole genome shotgun (WGS) entry which is preliminary data.</text>
</comment>
<evidence type="ECO:0000256" key="9">
    <source>
        <dbReference type="SAM" id="Phobius"/>
    </source>
</evidence>
<comment type="similarity">
    <text evidence="2">Belongs to the branched chain amino acid transporter family.</text>
</comment>
<dbReference type="PANTHER" id="PTHR30588:SF0">
    <property type="entry name" value="BRANCHED-CHAIN AMINO ACID PERMEASE BRNQ"/>
    <property type="match status" value="1"/>
</dbReference>
<dbReference type="AlphaFoldDB" id="A0A4Q9FNH7"/>
<feature type="transmembrane region" description="Helical" evidence="9">
    <location>
        <begin position="78"/>
        <end position="95"/>
    </location>
</feature>
<evidence type="ECO:0000256" key="5">
    <source>
        <dbReference type="ARBA" id="ARBA00022692"/>
    </source>
</evidence>
<dbReference type="EMBL" id="SIRS01000004">
    <property type="protein sequence ID" value="TBN15800.1"/>
    <property type="molecule type" value="Genomic_DNA"/>
</dbReference>
<dbReference type="GO" id="GO:0015818">
    <property type="term" value="P:isoleucine transport"/>
    <property type="evidence" value="ECO:0007669"/>
    <property type="project" value="TreeGrafter"/>
</dbReference>
<dbReference type="Proteomes" id="UP000292372">
    <property type="component" value="Unassembled WGS sequence"/>
</dbReference>
<dbReference type="GO" id="GO:0005886">
    <property type="term" value="C:plasma membrane"/>
    <property type="evidence" value="ECO:0007669"/>
    <property type="project" value="UniProtKB-SubCell"/>
</dbReference>
<feature type="transmembrane region" description="Helical" evidence="9">
    <location>
        <begin position="335"/>
        <end position="356"/>
    </location>
</feature>
<proteinExistence type="inferred from homology"/>
<feature type="transmembrane region" description="Helical" evidence="9">
    <location>
        <begin position="408"/>
        <end position="425"/>
    </location>
</feature>
<keyword evidence="11" id="KW-1185">Reference proteome</keyword>
<dbReference type="RefSeq" id="WP_130937350.1">
    <property type="nucleotide sequence ID" value="NZ_BMEE01000003.1"/>
</dbReference>
<organism evidence="10 11">
    <name type="scientific">Hyunsoonleella pacifica</name>
    <dbReference type="NCBI Taxonomy" id="1080224"/>
    <lineage>
        <taxon>Bacteria</taxon>
        <taxon>Pseudomonadati</taxon>
        <taxon>Bacteroidota</taxon>
        <taxon>Flavobacteriia</taxon>
        <taxon>Flavobacteriales</taxon>
        <taxon>Flavobacteriaceae</taxon>
    </lineage>
</organism>
<evidence type="ECO:0000256" key="4">
    <source>
        <dbReference type="ARBA" id="ARBA00022475"/>
    </source>
</evidence>
<dbReference type="OrthoDB" id="9783920at2"/>
<evidence type="ECO:0000256" key="8">
    <source>
        <dbReference type="ARBA" id="ARBA00023136"/>
    </source>
</evidence>
<dbReference type="InterPro" id="IPR004685">
    <property type="entry name" value="Brnchd-chn_aa_trnsp_Livcs"/>
</dbReference>
<keyword evidence="3" id="KW-0813">Transport</keyword>
<sequence length="433" mass="47159">MKKTKALLVTSFALFSLFFGAGNLLLPPFLGYNAGDNWFWVSVGFILTAVCVPILGIYTHSKLQGTLYDFGKKVSPKFSLLYCVIIYLIAISIPSPRTAAATFEIAIAPYFSIDSLLMSIVYFLLVLVFVLNRSKILTLIGRYLTPIIVLALLCVIIISLFKSTSETNTSSYNFSLLSGILEGYQTFDAIGSVVVGAVIVISINTKFDYSFEEKKKLIKHSGIIAGFGLFLIYLGLISTGAFFGSDTNFNTALSTDMQRANLLRGISTSALGNLGNSILSILIALACFTTAVGIVTGTADYVKGLFRNSHRAYVITAVLSSAIGVIVGQLDFNSIVIIAIPFLLLVYPITIVLILLNVIPEKFASVMVFRLVVLATLIFSIPDVVGFIFPSQMLKTIIAYIPFAEYSFGWVLPALLAFLICNIYLKKVKISLS</sequence>
<dbReference type="Pfam" id="PF05525">
    <property type="entry name" value="Branch_AA_trans"/>
    <property type="match status" value="1"/>
</dbReference>
<feature type="transmembrane region" description="Helical" evidence="9">
    <location>
        <begin position="183"/>
        <end position="203"/>
    </location>
</feature>
<dbReference type="PANTHER" id="PTHR30588">
    <property type="entry name" value="BRANCHED-CHAIN AMINO ACID TRANSPORT SYSTEM 2 CARRIER PROTEIN"/>
    <property type="match status" value="1"/>
</dbReference>
<name>A0A4Q9FNH7_9FLAO</name>
<keyword evidence="8 9" id="KW-0472">Membrane</keyword>
<dbReference type="Gene3D" id="1.20.1740.10">
    <property type="entry name" value="Amino acid/polyamine transporter I"/>
    <property type="match status" value="1"/>
</dbReference>
<feature type="transmembrane region" description="Helical" evidence="9">
    <location>
        <begin position="223"/>
        <end position="243"/>
    </location>
</feature>
<evidence type="ECO:0000313" key="10">
    <source>
        <dbReference type="EMBL" id="TBN15800.1"/>
    </source>
</evidence>
<evidence type="ECO:0000256" key="3">
    <source>
        <dbReference type="ARBA" id="ARBA00022448"/>
    </source>
</evidence>
<dbReference type="GO" id="GO:0015188">
    <property type="term" value="F:L-isoleucine transmembrane transporter activity"/>
    <property type="evidence" value="ECO:0007669"/>
    <property type="project" value="TreeGrafter"/>
</dbReference>
<keyword evidence="7 9" id="KW-1133">Transmembrane helix</keyword>
<feature type="transmembrane region" description="Helical" evidence="9">
    <location>
        <begin position="311"/>
        <end position="329"/>
    </location>
</feature>
<accession>A0A4Q9FNH7</accession>
<evidence type="ECO:0000256" key="2">
    <source>
        <dbReference type="ARBA" id="ARBA00008540"/>
    </source>
</evidence>
<gene>
    <name evidence="10" type="primary">brnQ</name>
    <name evidence="10" type="ORF">EYD46_11820</name>
</gene>
<dbReference type="GO" id="GO:0015820">
    <property type="term" value="P:L-leucine transport"/>
    <property type="evidence" value="ECO:0007669"/>
    <property type="project" value="TreeGrafter"/>
</dbReference>
<feature type="transmembrane region" description="Helical" evidence="9">
    <location>
        <begin position="143"/>
        <end position="163"/>
    </location>
</feature>
<feature type="transmembrane region" description="Helical" evidence="9">
    <location>
        <begin position="107"/>
        <end position="131"/>
    </location>
</feature>
<comment type="subcellular location">
    <subcellularLocation>
        <location evidence="1">Cell membrane</location>
        <topology evidence="1">Multi-pass membrane protein</topology>
    </subcellularLocation>
</comment>
<evidence type="ECO:0000313" key="11">
    <source>
        <dbReference type="Proteomes" id="UP000292372"/>
    </source>
</evidence>
<keyword evidence="4" id="KW-1003">Cell membrane</keyword>
<feature type="transmembrane region" description="Helical" evidence="9">
    <location>
        <begin position="278"/>
        <end position="299"/>
    </location>
</feature>
<evidence type="ECO:0000256" key="7">
    <source>
        <dbReference type="ARBA" id="ARBA00022989"/>
    </source>
</evidence>
<protein>
    <submittedName>
        <fullName evidence="10">Branched-chain amino acid transport system II carrier protein</fullName>
    </submittedName>
</protein>
<dbReference type="NCBIfam" id="TIGR00796">
    <property type="entry name" value="livcs"/>
    <property type="match status" value="1"/>
</dbReference>